<dbReference type="GO" id="GO:0043772">
    <property type="term" value="F:acyl-phosphate glycerol-3-phosphate acyltransferase activity"/>
    <property type="evidence" value="ECO:0007669"/>
    <property type="project" value="UniProtKB-UniRule"/>
</dbReference>
<feature type="transmembrane region" description="Helical" evidence="10">
    <location>
        <begin position="80"/>
        <end position="101"/>
    </location>
</feature>
<dbReference type="EMBL" id="QQAY01000004">
    <property type="protein sequence ID" value="RDI43213.1"/>
    <property type="molecule type" value="Genomic_DNA"/>
</dbReference>
<dbReference type="RefSeq" id="WP_114745562.1">
    <property type="nucleotide sequence ID" value="NZ_QQAY01000004.1"/>
</dbReference>
<evidence type="ECO:0000256" key="6">
    <source>
        <dbReference type="ARBA" id="ARBA00023098"/>
    </source>
</evidence>
<keyword evidence="9 10" id="KW-1208">Phospholipid metabolism</keyword>
<gene>
    <name evidence="10" type="primary">plsY</name>
    <name evidence="11" type="ORF">DFR59_104268</name>
</gene>
<dbReference type="AlphaFoldDB" id="A0A370GMT0"/>
<evidence type="ECO:0000256" key="8">
    <source>
        <dbReference type="ARBA" id="ARBA00023209"/>
    </source>
</evidence>
<sequence length="187" mass="20465">MNYIIGFILSYLFGSISGAYLVVKALTEKDVRLIGSSNAGATNAGRAAGKTGFLLTLLIDALKVWTALFIVVKMMGYNEILLLISCFGLMLGHLFPIYLRFKGGKGVVVYLVSALYLSPFSILVFAAVMIVCYGILRKYTISGFISMASIPLSTMIITGSWMITLNVLLLFFFVLVSNNKTNRLKSD</sequence>
<comment type="catalytic activity">
    <reaction evidence="10">
        <text>an acyl phosphate + sn-glycerol 3-phosphate = a 1-acyl-sn-glycero-3-phosphate + phosphate</text>
        <dbReference type="Rhea" id="RHEA:34075"/>
        <dbReference type="ChEBI" id="CHEBI:43474"/>
        <dbReference type="ChEBI" id="CHEBI:57597"/>
        <dbReference type="ChEBI" id="CHEBI:57970"/>
        <dbReference type="ChEBI" id="CHEBI:59918"/>
        <dbReference type="EC" id="2.3.1.275"/>
    </reaction>
</comment>
<evidence type="ECO:0000256" key="9">
    <source>
        <dbReference type="ARBA" id="ARBA00023264"/>
    </source>
</evidence>
<keyword evidence="6 10" id="KW-0443">Lipid metabolism</keyword>
<dbReference type="HAMAP" id="MF_01043">
    <property type="entry name" value="PlsY"/>
    <property type="match status" value="1"/>
</dbReference>
<keyword evidence="11" id="KW-0012">Acyltransferase</keyword>
<keyword evidence="5 10" id="KW-1133">Transmembrane helix</keyword>
<evidence type="ECO:0000256" key="2">
    <source>
        <dbReference type="ARBA" id="ARBA00022516"/>
    </source>
</evidence>
<protein>
    <recommendedName>
        <fullName evidence="10">Glycerol-3-phosphate acyltransferase</fullName>
    </recommendedName>
    <alternativeName>
        <fullName evidence="10">Acyl-PO4 G3P acyltransferase</fullName>
    </alternativeName>
    <alternativeName>
        <fullName evidence="10">Acyl-phosphate--glycerol-3-phosphate acyltransferase</fullName>
    </alternativeName>
    <alternativeName>
        <fullName evidence="10">G3P acyltransferase</fullName>
        <shortName evidence="10">GPAT</shortName>
        <ecNumber evidence="10">2.3.1.275</ecNumber>
    </alternativeName>
    <alternativeName>
        <fullName evidence="10">Lysophosphatidic acid synthase</fullName>
        <shortName evidence="10">LPA synthase</shortName>
    </alternativeName>
</protein>
<comment type="pathway">
    <text evidence="10">Lipid metabolism; phospholipid metabolism.</text>
</comment>
<dbReference type="EC" id="2.3.1.275" evidence="10"/>
<comment type="subunit">
    <text evidence="10">Probably interacts with PlsX.</text>
</comment>
<comment type="subcellular location">
    <subcellularLocation>
        <location evidence="10">Cell membrane</location>
        <topology evidence="10">Multi-pass membrane protein</topology>
    </subcellularLocation>
</comment>
<evidence type="ECO:0000256" key="3">
    <source>
        <dbReference type="ARBA" id="ARBA00022679"/>
    </source>
</evidence>
<dbReference type="PANTHER" id="PTHR30309">
    <property type="entry name" value="INNER MEMBRANE PROTEIN YGIH"/>
    <property type="match status" value="1"/>
</dbReference>
<keyword evidence="3 10" id="KW-0808">Transferase</keyword>
<dbReference type="GO" id="GO:0008654">
    <property type="term" value="P:phospholipid biosynthetic process"/>
    <property type="evidence" value="ECO:0007669"/>
    <property type="project" value="UniProtKB-UniRule"/>
</dbReference>
<dbReference type="PANTHER" id="PTHR30309:SF0">
    <property type="entry name" value="GLYCEROL-3-PHOSPHATE ACYLTRANSFERASE-RELATED"/>
    <property type="match status" value="1"/>
</dbReference>
<evidence type="ECO:0000256" key="4">
    <source>
        <dbReference type="ARBA" id="ARBA00022692"/>
    </source>
</evidence>
<name>A0A370GMT0_9BACI</name>
<keyword evidence="4 10" id="KW-0812">Transmembrane</keyword>
<comment type="similarity">
    <text evidence="10">Belongs to the PlsY family.</text>
</comment>
<dbReference type="GO" id="GO:0005886">
    <property type="term" value="C:plasma membrane"/>
    <property type="evidence" value="ECO:0007669"/>
    <property type="project" value="UniProtKB-SubCell"/>
</dbReference>
<feature type="transmembrane region" description="Helical" evidence="10">
    <location>
        <begin position="156"/>
        <end position="176"/>
    </location>
</feature>
<accession>A0A370GMT0</accession>
<dbReference type="Pfam" id="PF02660">
    <property type="entry name" value="G3P_acyltransf"/>
    <property type="match status" value="1"/>
</dbReference>
<evidence type="ECO:0000256" key="7">
    <source>
        <dbReference type="ARBA" id="ARBA00023136"/>
    </source>
</evidence>
<dbReference type="OrthoDB" id="9777124at2"/>
<keyword evidence="7 10" id="KW-0472">Membrane</keyword>
<evidence type="ECO:0000313" key="11">
    <source>
        <dbReference type="EMBL" id="RDI43213.1"/>
    </source>
</evidence>
<dbReference type="InterPro" id="IPR003811">
    <property type="entry name" value="G3P_acylTferase_PlsY"/>
</dbReference>
<reference evidence="11 12" key="1">
    <citation type="submission" date="2018-07" db="EMBL/GenBank/DDBJ databases">
        <title>Genomic Encyclopedia of Type Strains, Phase IV (KMG-IV): sequencing the most valuable type-strain genomes for metagenomic binning, comparative biology and taxonomic classification.</title>
        <authorList>
            <person name="Goeker M."/>
        </authorList>
    </citation>
    <scope>NUCLEOTIDE SEQUENCE [LARGE SCALE GENOMIC DNA]</scope>
    <source>
        <strain evidence="11 12">DSM 25281</strain>
    </source>
</reference>
<evidence type="ECO:0000256" key="10">
    <source>
        <dbReference type="HAMAP-Rule" id="MF_01043"/>
    </source>
</evidence>
<keyword evidence="12" id="KW-1185">Reference proteome</keyword>
<dbReference type="SMART" id="SM01207">
    <property type="entry name" value="G3P_acyltransf"/>
    <property type="match status" value="1"/>
</dbReference>
<proteinExistence type="inferred from homology"/>
<feature type="transmembrane region" description="Helical" evidence="10">
    <location>
        <begin position="6"/>
        <end position="23"/>
    </location>
</feature>
<comment type="function">
    <text evidence="10">Catalyzes the transfer of an acyl group from acyl-phosphate (acyl-PO(4)) to glycerol-3-phosphate (G3P) to form lysophosphatidic acid (LPA). This enzyme utilizes acyl-phosphate as fatty acyl donor, but not acyl-CoA or acyl-ACP.</text>
</comment>
<keyword evidence="2 10" id="KW-0444">Lipid biosynthesis</keyword>
<organism evidence="11 12">
    <name type="scientific">Falsibacillus pallidus</name>
    <dbReference type="NCBI Taxonomy" id="493781"/>
    <lineage>
        <taxon>Bacteria</taxon>
        <taxon>Bacillati</taxon>
        <taxon>Bacillota</taxon>
        <taxon>Bacilli</taxon>
        <taxon>Bacillales</taxon>
        <taxon>Bacillaceae</taxon>
        <taxon>Falsibacillus</taxon>
    </lineage>
</organism>
<comment type="caution">
    <text evidence="11">The sequence shown here is derived from an EMBL/GenBank/DDBJ whole genome shotgun (WGS) entry which is preliminary data.</text>
</comment>
<feature type="transmembrane region" description="Helical" evidence="10">
    <location>
        <begin position="108"/>
        <end position="136"/>
    </location>
</feature>
<dbReference type="UniPathway" id="UPA00085"/>
<evidence type="ECO:0000313" key="12">
    <source>
        <dbReference type="Proteomes" id="UP000255326"/>
    </source>
</evidence>
<keyword evidence="1 10" id="KW-1003">Cell membrane</keyword>
<feature type="transmembrane region" description="Helical" evidence="10">
    <location>
        <begin position="53"/>
        <end position="74"/>
    </location>
</feature>
<keyword evidence="8 10" id="KW-0594">Phospholipid biosynthesis</keyword>
<evidence type="ECO:0000256" key="1">
    <source>
        <dbReference type="ARBA" id="ARBA00022475"/>
    </source>
</evidence>
<evidence type="ECO:0000256" key="5">
    <source>
        <dbReference type="ARBA" id="ARBA00022989"/>
    </source>
</evidence>
<dbReference type="Proteomes" id="UP000255326">
    <property type="component" value="Unassembled WGS sequence"/>
</dbReference>